<gene>
    <name evidence="2" type="ORF">Esi_0173_0017</name>
</gene>
<dbReference type="EMBL" id="FN649760">
    <property type="protein sequence ID" value="CBJ30077.1"/>
    <property type="molecule type" value="Genomic_DNA"/>
</dbReference>
<feature type="compositionally biased region" description="Low complexity" evidence="1">
    <location>
        <begin position="1045"/>
        <end position="1059"/>
    </location>
</feature>
<protein>
    <submittedName>
        <fullName evidence="2">Uncharacterized protein</fullName>
    </submittedName>
</protein>
<dbReference type="InParanoid" id="D7FN13"/>
<feature type="compositionally biased region" description="Basic and acidic residues" evidence="1">
    <location>
        <begin position="54"/>
        <end position="63"/>
    </location>
</feature>
<feature type="region of interest" description="Disordered" evidence="1">
    <location>
        <begin position="248"/>
        <end position="279"/>
    </location>
</feature>
<sequence length="1091" mass="112476">MVSSGPFAGVISPELCWSAHENELRVHSTARLEPHAGHKTTGLPVQALFRFLSEQERERERGPVRGTVQPLSNKRAKPLQPQTLALGSGAIGQSVCVTDSRSVIRGTTGAATRIPSKPGTPDSPKDVAGISPQPGNGQRAATGSPPAGGGSRRGSPTFSRVGSGGFPTKRGGTSRNAAGKLSVRAVEAFELRDGRTVLVCLASERELHSEVHCVDPFSGETLHVATGLPILLTSLAVVPRLALPSQSRRCLSRQEGGGGGGAARSSSGGDAGPSSSAAAVAAASESRGAWTDAAAAAAAAAGDDDGVDAEEIVVAVGGVGGRVTLLALQIPQRQQQQQEQQEHSGKRGRDSSSIRRCPFRSWPAQEEGFGGVPSEREGVPITSLSAFSVAVVAGDGEDRVPPGRGVVVVAMVAAGWSDGSWAVAPCCYSRPDSNCGGIDAGSSLAEGIEDAWAEACSPLSGDLATGDTSGLGPALHFVCQDGGGGVVVSGEGGEGEDEHEVELATRCCSKSVFPARPHAVFVDPAELKAFVCRRRRRRWGYGDDGVVVVPGSSALAPPFPAPSPPDKDKLHLKFPVILAEASLDETGRPRLRAWEQSHAGFAHKVAVDAEVLGLLAYCDPSEEDLDADTAHDVNAVGEASLGHVVGGPDNLWARSFFEPEDGNREHDSVAAAAGAAPSPLMLLAARLQGAVALGRGPAVARSLTAVVLPRGGEWMLPRARPVQEWAAAVALEAWDEASSLAAALLAPPGASWPSVPWLDDVAVTLEALARRSRQAERILEASTERCRQYCEAATASYPEPVPVGVLRLRRRRLNLAATQRLEAARLAETAPLLSRLRRAALAARLALRVSSGAAWILVSGLGRPLAAASVRVAEPSAAAGGEEESSRTVAGSLPGLVRPIPVHAAAAAAVVAAPTVRLLERLRERGGLSARAGIRRQGEAPRRCAKADENEVVGSVITAGDDTGDGECCPSGGGAGAPLAVLAEMTSLLRDVFVAAGEEGFEDVDGVLGSGVGGGAEKLGEALGSLLERGLAVVAYSVMDTAFSRGGSSRTATGGALSTDHAREPDQEAQERAFLGTAETVFDRFCEQGCT</sequence>
<dbReference type="AlphaFoldDB" id="D7FN13"/>
<feature type="region of interest" description="Disordered" evidence="1">
    <location>
        <begin position="54"/>
        <end position="78"/>
    </location>
</feature>
<feature type="region of interest" description="Disordered" evidence="1">
    <location>
        <begin position="107"/>
        <end position="176"/>
    </location>
</feature>
<proteinExistence type="predicted"/>
<accession>D7FN13</accession>
<feature type="compositionally biased region" description="Basic and acidic residues" evidence="1">
    <location>
        <begin position="340"/>
        <end position="353"/>
    </location>
</feature>
<dbReference type="OrthoDB" id="10453712at2759"/>
<evidence type="ECO:0000313" key="3">
    <source>
        <dbReference type="Proteomes" id="UP000002630"/>
    </source>
</evidence>
<feature type="region of interest" description="Disordered" evidence="1">
    <location>
        <begin position="1045"/>
        <end position="1064"/>
    </location>
</feature>
<reference evidence="2 3" key="1">
    <citation type="journal article" date="2010" name="Nature">
        <title>The Ectocarpus genome and the independent evolution of multicellularity in brown algae.</title>
        <authorList>
            <person name="Cock J.M."/>
            <person name="Sterck L."/>
            <person name="Rouze P."/>
            <person name="Scornet D."/>
            <person name="Allen A.E."/>
            <person name="Amoutzias G."/>
            <person name="Anthouard V."/>
            <person name="Artiguenave F."/>
            <person name="Aury J.M."/>
            <person name="Badger J.H."/>
            <person name="Beszteri B."/>
            <person name="Billiau K."/>
            <person name="Bonnet E."/>
            <person name="Bothwell J.H."/>
            <person name="Bowler C."/>
            <person name="Boyen C."/>
            <person name="Brownlee C."/>
            <person name="Carrano C.J."/>
            <person name="Charrier B."/>
            <person name="Cho G.Y."/>
            <person name="Coelho S.M."/>
            <person name="Collen J."/>
            <person name="Corre E."/>
            <person name="Da Silva C."/>
            <person name="Delage L."/>
            <person name="Delaroque N."/>
            <person name="Dittami S.M."/>
            <person name="Doulbeau S."/>
            <person name="Elias M."/>
            <person name="Farnham G."/>
            <person name="Gachon C.M."/>
            <person name="Gschloessl B."/>
            <person name="Heesch S."/>
            <person name="Jabbari K."/>
            <person name="Jubin C."/>
            <person name="Kawai H."/>
            <person name="Kimura K."/>
            <person name="Kloareg B."/>
            <person name="Kupper F.C."/>
            <person name="Lang D."/>
            <person name="Le Bail A."/>
            <person name="Leblanc C."/>
            <person name="Lerouge P."/>
            <person name="Lohr M."/>
            <person name="Lopez P.J."/>
            <person name="Martens C."/>
            <person name="Maumus F."/>
            <person name="Michel G."/>
            <person name="Miranda-Saavedra D."/>
            <person name="Morales J."/>
            <person name="Moreau H."/>
            <person name="Motomura T."/>
            <person name="Nagasato C."/>
            <person name="Napoli C.A."/>
            <person name="Nelson D.R."/>
            <person name="Nyvall-Collen P."/>
            <person name="Peters A.F."/>
            <person name="Pommier C."/>
            <person name="Potin P."/>
            <person name="Poulain J."/>
            <person name="Quesneville H."/>
            <person name="Read B."/>
            <person name="Rensing S.A."/>
            <person name="Ritter A."/>
            <person name="Rousvoal S."/>
            <person name="Samanta M."/>
            <person name="Samson G."/>
            <person name="Schroeder D.C."/>
            <person name="Segurens B."/>
            <person name="Strittmatter M."/>
            <person name="Tonon T."/>
            <person name="Tregear J.W."/>
            <person name="Valentin K."/>
            <person name="von Dassow P."/>
            <person name="Yamagishi T."/>
            <person name="Van de Peer Y."/>
            <person name="Wincker P."/>
        </authorList>
    </citation>
    <scope>NUCLEOTIDE SEQUENCE [LARGE SCALE GENOMIC DNA]</scope>
    <source>
        <strain evidence="3">Ec32 / CCAP1310/4</strain>
    </source>
</reference>
<feature type="compositionally biased region" description="Low complexity" evidence="1">
    <location>
        <begin position="263"/>
        <end position="279"/>
    </location>
</feature>
<name>D7FN13_ECTSI</name>
<keyword evidence="3" id="KW-1185">Reference proteome</keyword>
<evidence type="ECO:0000313" key="2">
    <source>
        <dbReference type="EMBL" id="CBJ30077.1"/>
    </source>
</evidence>
<evidence type="ECO:0000256" key="1">
    <source>
        <dbReference type="SAM" id="MobiDB-lite"/>
    </source>
</evidence>
<dbReference type="Proteomes" id="UP000002630">
    <property type="component" value="Unassembled WGS sequence"/>
</dbReference>
<feature type="region of interest" description="Disordered" evidence="1">
    <location>
        <begin position="334"/>
        <end position="360"/>
    </location>
</feature>
<organism evidence="2 3">
    <name type="scientific">Ectocarpus siliculosus</name>
    <name type="common">Brown alga</name>
    <name type="synonym">Conferva siliculosa</name>
    <dbReference type="NCBI Taxonomy" id="2880"/>
    <lineage>
        <taxon>Eukaryota</taxon>
        <taxon>Sar</taxon>
        <taxon>Stramenopiles</taxon>
        <taxon>Ochrophyta</taxon>
        <taxon>PX clade</taxon>
        <taxon>Phaeophyceae</taxon>
        <taxon>Ectocarpales</taxon>
        <taxon>Ectocarpaceae</taxon>
        <taxon>Ectocarpus</taxon>
    </lineage>
</organism>